<gene>
    <name evidence="1" type="ORF">KS407_03815</name>
</gene>
<proteinExistence type="predicted"/>
<reference evidence="1 2" key="1">
    <citation type="submission" date="2021-06" db="EMBL/GenBank/DDBJ databases">
        <title>Bacillus sp. RD4P76, an endophyte from a halophyte.</title>
        <authorList>
            <person name="Sun J.-Q."/>
        </authorList>
    </citation>
    <scope>NUCLEOTIDE SEQUENCE [LARGE SCALE GENOMIC DNA]</scope>
    <source>
        <strain evidence="1 2">JCM 17098</strain>
    </source>
</reference>
<keyword evidence="2" id="KW-1185">Reference proteome</keyword>
<comment type="caution">
    <text evidence="1">The sequence shown here is derived from an EMBL/GenBank/DDBJ whole genome shotgun (WGS) entry which is preliminary data.</text>
</comment>
<evidence type="ECO:0000313" key="2">
    <source>
        <dbReference type="Proteomes" id="UP000790580"/>
    </source>
</evidence>
<protein>
    <submittedName>
        <fullName evidence="1">Uncharacterized protein</fullName>
    </submittedName>
</protein>
<dbReference type="RefSeq" id="WP_088076576.1">
    <property type="nucleotide sequence ID" value="NZ_JAHQCR010000018.1"/>
</dbReference>
<dbReference type="Proteomes" id="UP000790580">
    <property type="component" value="Unassembled WGS sequence"/>
</dbReference>
<dbReference type="EMBL" id="JAHQCR010000018">
    <property type="protein sequence ID" value="MBU9720570.1"/>
    <property type="molecule type" value="Genomic_DNA"/>
</dbReference>
<organism evidence="1 2">
    <name type="scientific">Evansella alkalicola</name>
    <dbReference type="NCBI Taxonomy" id="745819"/>
    <lineage>
        <taxon>Bacteria</taxon>
        <taxon>Bacillati</taxon>
        <taxon>Bacillota</taxon>
        <taxon>Bacilli</taxon>
        <taxon>Bacillales</taxon>
        <taxon>Bacillaceae</taxon>
        <taxon>Evansella</taxon>
    </lineage>
</organism>
<accession>A0ABS6JTV3</accession>
<sequence length="91" mass="10580">MAVHQEPYDFIDIPAPQHGESSYYRVIFGDVDWYENQELKSAIYVLMGDEKGLKYRRVPHILTTPNTPDGLTDLDKVMAAVKKLRTRHYLI</sequence>
<evidence type="ECO:0000313" key="1">
    <source>
        <dbReference type="EMBL" id="MBU9720570.1"/>
    </source>
</evidence>
<name>A0ABS6JTV3_9BACI</name>